<gene>
    <name evidence="2" type="ORF">AAFF_G00352190</name>
</gene>
<dbReference type="EMBL" id="JAINUG010000058">
    <property type="protein sequence ID" value="KAJ8403447.1"/>
    <property type="molecule type" value="Genomic_DNA"/>
</dbReference>
<evidence type="ECO:0000313" key="3">
    <source>
        <dbReference type="Proteomes" id="UP001221898"/>
    </source>
</evidence>
<protein>
    <submittedName>
        <fullName evidence="2">Uncharacterized protein</fullName>
    </submittedName>
</protein>
<sequence>MLTTKEAGEVPGTHDWARGGGDGPGEVPVRQVARGDRTVDGGPVCLVQEDNAAADPNWEERQREDVHLRALAEWVCLGEPARQEERRQAPPEECK</sequence>
<evidence type="ECO:0000256" key="1">
    <source>
        <dbReference type="SAM" id="MobiDB-lite"/>
    </source>
</evidence>
<organism evidence="2 3">
    <name type="scientific">Aldrovandia affinis</name>
    <dbReference type="NCBI Taxonomy" id="143900"/>
    <lineage>
        <taxon>Eukaryota</taxon>
        <taxon>Metazoa</taxon>
        <taxon>Chordata</taxon>
        <taxon>Craniata</taxon>
        <taxon>Vertebrata</taxon>
        <taxon>Euteleostomi</taxon>
        <taxon>Actinopterygii</taxon>
        <taxon>Neopterygii</taxon>
        <taxon>Teleostei</taxon>
        <taxon>Notacanthiformes</taxon>
        <taxon>Halosauridae</taxon>
        <taxon>Aldrovandia</taxon>
    </lineage>
</organism>
<evidence type="ECO:0000313" key="2">
    <source>
        <dbReference type="EMBL" id="KAJ8403447.1"/>
    </source>
</evidence>
<reference evidence="2" key="1">
    <citation type="journal article" date="2023" name="Science">
        <title>Genome structures resolve the early diversification of teleost fishes.</title>
        <authorList>
            <person name="Parey E."/>
            <person name="Louis A."/>
            <person name="Montfort J."/>
            <person name="Bouchez O."/>
            <person name="Roques C."/>
            <person name="Iampietro C."/>
            <person name="Lluch J."/>
            <person name="Castinel A."/>
            <person name="Donnadieu C."/>
            <person name="Desvignes T."/>
            <person name="Floi Bucao C."/>
            <person name="Jouanno E."/>
            <person name="Wen M."/>
            <person name="Mejri S."/>
            <person name="Dirks R."/>
            <person name="Jansen H."/>
            <person name="Henkel C."/>
            <person name="Chen W.J."/>
            <person name="Zahm M."/>
            <person name="Cabau C."/>
            <person name="Klopp C."/>
            <person name="Thompson A.W."/>
            <person name="Robinson-Rechavi M."/>
            <person name="Braasch I."/>
            <person name="Lecointre G."/>
            <person name="Bobe J."/>
            <person name="Postlethwait J.H."/>
            <person name="Berthelot C."/>
            <person name="Roest Crollius H."/>
            <person name="Guiguen Y."/>
        </authorList>
    </citation>
    <scope>NUCLEOTIDE SEQUENCE</scope>
    <source>
        <strain evidence="2">NC1722</strain>
    </source>
</reference>
<dbReference type="AlphaFoldDB" id="A0AAD7SK00"/>
<dbReference type="Proteomes" id="UP001221898">
    <property type="component" value="Unassembled WGS sequence"/>
</dbReference>
<feature type="region of interest" description="Disordered" evidence="1">
    <location>
        <begin position="1"/>
        <end position="29"/>
    </location>
</feature>
<comment type="caution">
    <text evidence="2">The sequence shown here is derived from an EMBL/GenBank/DDBJ whole genome shotgun (WGS) entry which is preliminary data.</text>
</comment>
<name>A0AAD7SK00_9TELE</name>
<keyword evidence="3" id="KW-1185">Reference proteome</keyword>
<accession>A0AAD7SK00</accession>
<proteinExistence type="predicted"/>